<dbReference type="Proteomes" id="UP000242219">
    <property type="component" value="Unassembled WGS sequence"/>
</dbReference>
<dbReference type="RefSeq" id="WP_070065860.1">
    <property type="nucleotide sequence ID" value="NZ_MJUW02000015.1"/>
</dbReference>
<sequence>MSIITESDIEQYTIEELETLGFLFLHEPAIAPAGEFSERQAYRDTVLVGRLRVAIQRLNPNIPADAGEQAFREVLRVNSPELLTKNEAFYHLPVQGETKLLKRKISPCA</sequence>
<organism evidence="2 3">
    <name type="scientific">Candidatus Brocadia sapporoensis</name>
    <dbReference type="NCBI Taxonomy" id="392547"/>
    <lineage>
        <taxon>Bacteria</taxon>
        <taxon>Pseudomonadati</taxon>
        <taxon>Planctomycetota</taxon>
        <taxon>Candidatus Brocadiia</taxon>
        <taxon>Candidatus Brocadiales</taxon>
        <taxon>Candidatus Brocadiaceae</taxon>
        <taxon>Candidatus Brocadia</taxon>
    </lineage>
</organism>
<accession>A0A1V6M3K7</accession>
<proteinExistence type="predicted"/>
<evidence type="ECO:0000313" key="2">
    <source>
        <dbReference type="EMBL" id="OQD46981.1"/>
    </source>
</evidence>
<dbReference type="AlphaFoldDB" id="A0A1V6M3K7"/>
<dbReference type="InterPro" id="IPR007409">
    <property type="entry name" value="Restrct_endonuc_type1_HsdR_N"/>
</dbReference>
<reference evidence="2 3" key="1">
    <citation type="journal article" date="2016" name="Genome Announc.">
        <title>Draft Genome Sequence of the Anaerobic Ammonium-Oxidizing Bacterium 'Candidatus Brocadia sp. 40'.</title>
        <authorList>
            <person name="Ali M."/>
            <person name="Haroon M.F."/>
            <person name="Narita Y."/>
            <person name="Zhang L."/>
            <person name="Rangel Shaw D."/>
            <person name="Okabe S."/>
            <person name="Saikaly P.E."/>
        </authorList>
    </citation>
    <scope>NUCLEOTIDE SEQUENCE [LARGE SCALE GENOMIC DNA]</scope>
    <source>
        <strain evidence="2 3">40</strain>
    </source>
</reference>
<name>A0A1V6M3K7_9BACT</name>
<evidence type="ECO:0000259" key="1">
    <source>
        <dbReference type="Pfam" id="PF04313"/>
    </source>
</evidence>
<gene>
    <name evidence="2" type="ORF">BIY37_00340</name>
</gene>
<dbReference type="GO" id="GO:0009035">
    <property type="term" value="F:type I site-specific deoxyribonuclease activity"/>
    <property type="evidence" value="ECO:0007669"/>
    <property type="project" value="UniProtKB-EC"/>
</dbReference>
<comment type="caution">
    <text evidence="2">The sequence shown here is derived from an EMBL/GenBank/DDBJ whole genome shotgun (WGS) entry which is preliminary data.</text>
</comment>
<dbReference type="GO" id="GO:0005524">
    <property type="term" value="F:ATP binding"/>
    <property type="evidence" value="ECO:0007669"/>
    <property type="project" value="UniProtKB-KW"/>
</dbReference>
<evidence type="ECO:0000313" key="3">
    <source>
        <dbReference type="Proteomes" id="UP000242219"/>
    </source>
</evidence>
<keyword evidence="3" id="KW-1185">Reference proteome</keyword>
<dbReference type="GO" id="GO:0009307">
    <property type="term" value="P:DNA restriction-modification system"/>
    <property type="evidence" value="ECO:0007669"/>
    <property type="project" value="UniProtKB-KW"/>
</dbReference>
<feature type="domain" description="Restriction endonuclease type I HsdR N-terminal" evidence="1">
    <location>
        <begin position="4"/>
        <end position="96"/>
    </location>
</feature>
<dbReference type="Pfam" id="PF04313">
    <property type="entry name" value="HSDR_N"/>
    <property type="match status" value="1"/>
</dbReference>
<protein>
    <recommendedName>
        <fullName evidence="1">Restriction endonuclease type I HsdR N-terminal domain-containing protein</fullName>
    </recommendedName>
</protein>
<dbReference type="GO" id="GO:0003677">
    <property type="term" value="F:DNA binding"/>
    <property type="evidence" value="ECO:0007669"/>
    <property type="project" value="UniProtKB-KW"/>
</dbReference>
<dbReference type="EMBL" id="MJUW02000015">
    <property type="protein sequence ID" value="OQD46981.1"/>
    <property type="molecule type" value="Genomic_DNA"/>
</dbReference>